<dbReference type="Pfam" id="PF00561">
    <property type="entry name" value="Abhydrolase_1"/>
    <property type="match status" value="1"/>
</dbReference>
<dbReference type="Proteomes" id="UP000676310">
    <property type="component" value="Unassembled WGS sequence"/>
</dbReference>
<protein>
    <recommendedName>
        <fullName evidence="5">AB hydrolase-1 domain-containing protein</fullName>
    </recommendedName>
</protein>
<gene>
    <name evidence="6" type="ORF">ALTATR162_LOCUS10090</name>
</gene>
<dbReference type="GeneID" id="67010213"/>
<comment type="caution">
    <text evidence="6">The sequence shown here is derived from an EMBL/GenBank/DDBJ whole genome shotgun (WGS) entry which is preliminary data.</text>
</comment>
<dbReference type="InterPro" id="IPR029058">
    <property type="entry name" value="AB_hydrolase_fold"/>
</dbReference>
<evidence type="ECO:0000256" key="2">
    <source>
        <dbReference type="ARBA" id="ARBA00005668"/>
    </source>
</evidence>
<dbReference type="RefSeq" id="XP_043173661.1">
    <property type="nucleotide sequence ID" value="XM_043317726.1"/>
</dbReference>
<evidence type="ECO:0000313" key="6">
    <source>
        <dbReference type="EMBL" id="CAG5182295.1"/>
    </source>
</evidence>
<feature type="domain" description="AB hydrolase-1" evidence="5">
    <location>
        <begin position="47"/>
        <end position="261"/>
    </location>
</feature>
<dbReference type="PANTHER" id="PTHR43433">
    <property type="entry name" value="HYDROLASE, ALPHA/BETA FOLD FAMILY PROTEIN"/>
    <property type="match status" value="1"/>
</dbReference>
<evidence type="ECO:0000256" key="4">
    <source>
        <dbReference type="ARBA" id="ARBA00023140"/>
    </source>
</evidence>
<name>A0A8J2I8G1_9PLEO</name>
<dbReference type="GO" id="GO:0005777">
    <property type="term" value="C:peroxisome"/>
    <property type="evidence" value="ECO:0007669"/>
    <property type="project" value="UniProtKB-SubCell"/>
</dbReference>
<evidence type="ECO:0000256" key="3">
    <source>
        <dbReference type="ARBA" id="ARBA00023026"/>
    </source>
</evidence>
<sequence length="280" mass="30552">MMSALTAPTQYVSVQGNRLAYRRFGKPSTIPLLFLTHFRGTMDLIDPLLLNSIASSRTIIIFDNAGCGHSSGSIAPTIQEAGAIAVDFLNAIGVAKVDLLGFSMGGFIAQCILLDYPHVVNKVVLAGTQSTYTEGFTAPDAKVMELAGGAEPNEEDMMTLFFYPTKTSRALGHAWWQRTQERNVEGEGRTTFVDQAGGQVMNGAITQFVSDPGFFERLKQVDVPILVTNGKNDIMTPTANSFLMQQKLKNVELHIYPDSGHGHLYQVPEAYAKQLEVFLG</sequence>
<dbReference type="PANTHER" id="PTHR43433:SF5">
    <property type="entry name" value="AB HYDROLASE-1 DOMAIN-CONTAINING PROTEIN"/>
    <property type="match status" value="1"/>
</dbReference>
<dbReference type="PRINTS" id="PR00111">
    <property type="entry name" value="ABHYDROLASE"/>
</dbReference>
<dbReference type="SUPFAM" id="SSF53474">
    <property type="entry name" value="alpha/beta-Hydrolases"/>
    <property type="match status" value="1"/>
</dbReference>
<dbReference type="Gene3D" id="3.40.50.1820">
    <property type="entry name" value="alpha/beta hydrolase"/>
    <property type="match status" value="1"/>
</dbReference>
<proteinExistence type="inferred from homology"/>
<keyword evidence="7" id="KW-1185">Reference proteome</keyword>
<evidence type="ECO:0000313" key="7">
    <source>
        <dbReference type="Proteomes" id="UP000676310"/>
    </source>
</evidence>
<keyword evidence="4" id="KW-0576">Peroxisome</keyword>
<keyword evidence="3" id="KW-0843">Virulence</keyword>
<evidence type="ECO:0000259" key="5">
    <source>
        <dbReference type="Pfam" id="PF00561"/>
    </source>
</evidence>
<dbReference type="InterPro" id="IPR050471">
    <property type="entry name" value="AB_hydrolase"/>
</dbReference>
<dbReference type="OrthoDB" id="8119704at2759"/>
<accession>A0A8J2I8G1</accession>
<dbReference type="AlphaFoldDB" id="A0A8J2I8G1"/>
<comment type="similarity">
    <text evidence="2">Belongs to the AB hydrolase superfamily. AKT2 hydrolase family.</text>
</comment>
<reference evidence="6" key="1">
    <citation type="submission" date="2021-05" db="EMBL/GenBank/DDBJ databases">
        <authorList>
            <person name="Stam R."/>
        </authorList>
    </citation>
    <scope>NUCLEOTIDE SEQUENCE</scope>
    <source>
        <strain evidence="6">CS162</strain>
    </source>
</reference>
<organism evidence="6 7">
    <name type="scientific">Alternaria atra</name>
    <dbReference type="NCBI Taxonomy" id="119953"/>
    <lineage>
        <taxon>Eukaryota</taxon>
        <taxon>Fungi</taxon>
        <taxon>Dikarya</taxon>
        <taxon>Ascomycota</taxon>
        <taxon>Pezizomycotina</taxon>
        <taxon>Dothideomycetes</taxon>
        <taxon>Pleosporomycetidae</taxon>
        <taxon>Pleosporales</taxon>
        <taxon>Pleosporineae</taxon>
        <taxon>Pleosporaceae</taxon>
        <taxon>Alternaria</taxon>
        <taxon>Alternaria sect. Ulocladioides</taxon>
    </lineage>
</organism>
<dbReference type="EMBL" id="CAJRGZ010000027">
    <property type="protein sequence ID" value="CAG5182295.1"/>
    <property type="molecule type" value="Genomic_DNA"/>
</dbReference>
<comment type="subcellular location">
    <subcellularLocation>
        <location evidence="1">Peroxisome</location>
    </subcellularLocation>
</comment>
<evidence type="ECO:0000256" key="1">
    <source>
        <dbReference type="ARBA" id="ARBA00004275"/>
    </source>
</evidence>
<dbReference type="InterPro" id="IPR000073">
    <property type="entry name" value="AB_hydrolase_1"/>
</dbReference>